<protein>
    <submittedName>
        <fullName evidence="1">23770_t:CDS:1</fullName>
    </submittedName>
</protein>
<name>A0ABM8W091_GIGMA</name>
<evidence type="ECO:0000313" key="1">
    <source>
        <dbReference type="EMBL" id="CAG8491718.1"/>
    </source>
</evidence>
<evidence type="ECO:0000313" key="2">
    <source>
        <dbReference type="Proteomes" id="UP000789901"/>
    </source>
</evidence>
<organism evidence="1 2">
    <name type="scientific">Gigaspora margarita</name>
    <dbReference type="NCBI Taxonomy" id="4874"/>
    <lineage>
        <taxon>Eukaryota</taxon>
        <taxon>Fungi</taxon>
        <taxon>Fungi incertae sedis</taxon>
        <taxon>Mucoromycota</taxon>
        <taxon>Glomeromycotina</taxon>
        <taxon>Glomeromycetes</taxon>
        <taxon>Diversisporales</taxon>
        <taxon>Gigasporaceae</taxon>
        <taxon>Gigaspora</taxon>
    </lineage>
</organism>
<proteinExistence type="predicted"/>
<gene>
    <name evidence="1" type="ORF">GMARGA_LOCUS1751</name>
</gene>
<comment type="caution">
    <text evidence="1">The sequence shown here is derived from an EMBL/GenBank/DDBJ whole genome shotgun (WGS) entry which is preliminary data.</text>
</comment>
<dbReference type="Proteomes" id="UP000789901">
    <property type="component" value="Unassembled WGS sequence"/>
</dbReference>
<reference evidence="1 2" key="1">
    <citation type="submission" date="2021-06" db="EMBL/GenBank/DDBJ databases">
        <authorList>
            <person name="Kallberg Y."/>
            <person name="Tangrot J."/>
            <person name="Rosling A."/>
        </authorList>
    </citation>
    <scope>NUCLEOTIDE SEQUENCE [LARGE SCALE GENOMIC DNA]</scope>
    <source>
        <strain evidence="1 2">120-4 pot B 10/14</strain>
    </source>
</reference>
<dbReference type="EMBL" id="CAJVQB010000486">
    <property type="protein sequence ID" value="CAG8491718.1"/>
    <property type="molecule type" value="Genomic_DNA"/>
</dbReference>
<keyword evidence="2" id="KW-1185">Reference proteome</keyword>
<sequence length="74" mass="8338">MRGKDVIELLSKNINLTIFDLRGSGGKNGSLLIRGRKSTSEEKRNLKTNLEAIPPIEASLFAEMVIDYTLYRLQ</sequence>
<accession>A0ABM8W091</accession>